<dbReference type="AlphaFoldDB" id="A0NTP4"/>
<keyword evidence="2" id="KW-0472">Membrane</keyword>
<sequence>MLLRLETSGTMQAHFGASQAVVLAKSLKQMKNRGLIMKLSSFAFIVVLSGALCAMPALSADKSITPDGKPAPSKPHAKPGSKAAQEEEAASKTPYATVRDVFSGDETVAGEQVAFPQSNPSVKAIEITMEPGEVSQWHQHHAPLFAYILEGEITVTYEEFGKKVYRAGEGLLEAMDVTHQGENTGEGPARILAVFLLGDDGVATVAEDNPGANKNKVE</sequence>
<organism evidence="4 5">
    <name type="scientific">Roseibium aggregatum (strain ATCC 25650 / DSM 13394 / JCM 20685 / NBRC 16684 / NCIMB 2208 / IAM 12614 / B1)</name>
    <name type="common">Stappia aggregata</name>
    <dbReference type="NCBI Taxonomy" id="384765"/>
    <lineage>
        <taxon>Bacteria</taxon>
        <taxon>Pseudomonadati</taxon>
        <taxon>Pseudomonadota</taxon>
        <taxon>Alphaproteobacteria</taxon>
        <taxon>Hyphomicrobiales</taxon>
        <taxon>Stappiaceae</taxon>
        <taxon>Roseibium</taxon>
    </lineage>
</organism>
<dbReference type="eggNOG" id="COG1917">
    <property type="taxonomic scope" value="Bacteria"/>
</dbReference>
<proteinExistence type="predicted"/>
<feature type="region of interest" description="Disordered" evidence="1">
    <location>
        <begin position="64"/>
        <end position="92"/>
    </location>
</feature>
<evidence type="ECO:0000313" key="4">
    <source>
        <dbReference type="EMBL" id="EAV43803.1"/>
    </source>
</evidence>
<evidence type="ECO:0000259" key="3">
    <source>
        <dbReference type="Pfam" id="PF07883"/>
    </source>
</evidence>
<dbReference type="SUPFAM" id="SSF51182">
    <property type="entry name" value="RmlC-like cupins"/>
    <property type="match status" value="1"/>
</dbReference>
<keyword evidence="2" id="KW-0812">Transmembrane</keyword>
<name>A0NTP4_ROSAI</name>
<feature type="domain" description="Cupin type-2" evidence="3">
    <location>
        <begin position="127"/>
        <end position="195"/>
    </location>
</feature>
<dbReference type="InterPro" id="IPR011051">
    <property type="entry name" value="RmlC_Cupin_sf"/>
</dbReference>
<evidence type="ECO:0000256" key="1">
    <source>
        <dbReference type="SAM" id="MobiDB-lite"/>
    </source>
</evidence>
<reference evidence="4 5" key="1">
    <citation type="submission" date="2006-05" db="EMBL/GenBank/DDBJ databases">
        <authorList>
            <person name="King G."/>
            <person name="Ferriera S."/>
            <person name="Johnson J."/>
            <person name="Kravitz S."/>
            <person name="Beeson K."/>
            <person name="Sutton G."/>
            <person name="Rogers Y.-H."/>
            <person name="Friedman R."/>
            <person name="Frazier M."/>
            <person name="Venter J.C."/>
        </authorList>
    </citation>
    <scope>NUCLEOTIDE SEQUENCE [LARGE SCALE GENOMIC DNA]</scope>
    <source>
        <strain evidence="5">ATCC 25650 / DSM 13394 / JCM 20685 / NBRC 16684 / NCIMB 2208 / IAM 12614 / B1</strain>
    </source>
</reference>
<dbReference type="PANTHER" id="PTHR38599:SF1">
    <property type="entry name" value="CUPIN DOMAIN PROTEIN (AFU_ORTHOLOGUE AFUA_3G13620)"/>
    <property type="match status" value="1"/>
</dbReference>
<dbReference type="CDD" id="cd02236">
    <property type="entry name" value="cupin_CV2614-like"/>
    <property type="match status" value="1"/>
</dbReference>
<evidence type="ECO:0000256" key="2">
    <source>
        <dbReference type="SAM" id="Phobius"/>
    </source>
</evidence>
<comment type="caution">
    <text evidence="4">The sequence shown here is derived from an EMBL/GenBank/DDBJ whole genome shotgun (WGS) entry which is preliminary data.</text>
</comment>
<dbReference type="InterPro" id="IPR014710">
    <property type="entry name" value="RmlC-like_jellyroll"/>
</dbReference>
<protein>
    <submittedName>
        <fullName evidence="4">Cupin 2, conserved barrel</fullName>
    </submittedName>
</protein>
<dbReference type="Pfam" id="PF07883">
    <property type="entry name" value="Cupin_2"/>
    <property type="match status" value="1"/>
</dbReference>
<gene>
    <name evidence="4" type="ORF">SIAM614_11783</name>
</gene>
<accession>A0NTP4</accession>
<dbReference type="InterPro" id="IPR013096">
    <property type="entry name" value="Cupin_2"/>
</dbReference>
<dbReference type="EMBL" id="AAUW01000008">
    <property type="protein sequence ID" value="EAV43803.1"/>
    <property type="molecule type" value="Genomic_DNA"/>
</dbReference>
<dbReference type="Proteomes" id="UP000004848">
    <property type="component" value="Unassembled WGS sequence"/>
</dbReference>
<keyword evidence="2" id="KW-1133">Transmembrane helix</keyword>
<evidence type="ECO:0000313" key="5">
    <source>
        <dbReference type="Proteomes" id="UP000004848"/>
    </source>
</evidence>
<dbReference type="PANTHER" id="PTHR38599">
    <property type="entry name" value="CUPIN DOMAIN PROTEIN (AFU_ORTHOLOGUE AFUA_3G13620)"/>
    <property type="match status" value="1"/>
</dbReference>
<feature type="transmembrane region" description="Helical" evidence="2">
    <location>
        <begin position="35"/>
        <end position="58"/>
    </location>
</feature>
<dbReference type="Gene3D" id="2.60.120.10">
    <property type="entry name" value="Jelly Rolls"/>
    <property type="match status" value="1"/>
</dbReference>